<reference evidence="1 2" key="1">
    <citation type="submission" date="2018-06" db="EMBL/GenBank/DDBJ databases">
        <title>Comparative genomics reveals the genomic features of Rhizophagus irregularis, R. cerebriforme, R. diaphanum and Gigaspora rosea, and their symbiotic lifestyle signature.</title>
        <authorList>
            <person name="Morin E."/>
            <person name="San Clemente H."/>
            <person name="Chen E.C.H."/>
            <person name="De La Providencia I."/>
            <person name="Hainaut M."/>
            <person name="Kuo A."/>
            <person name="Kohler A."/>
            <person name="Murat C."/>
            <person name="Tang N."/>
            <person name="Roy S."/>
            <person name="Loubradou J."/>
            <person name="Henrissat B."/>
            <person name="Grigoriev I.V."/>
            <person name="Corradi N."/>
            <person name="Roux C."/>
            <person name="Martin F.M."/>
        </authorList>
    </citation>
    <scope>NUCLEOTIDE SEQUENCE [LARGE SCALE GENOMIC DNA]</scope>
    <source>
        <strain evidence="1 2">DAOM 194757</strain>
    </source>
</reference>
<protein>
    <submittedName>
        <fullName evidence="1">Uncharacterized protein</fullName>
    </submittedName>
</protein>
<proteinExistence type="predicted"/>
<comment type="caution">
    <text evidence="1">The sequence shown here is derived from an EMBL/GenBank/DDBJ whole genome shotgun (WGS) entry which is preliminary data.</text>
</comment>
<evidence type="ECO:0000313" key="2">
    <source>
        <dbReference type="Proteomes" id="UP000266673"/>
    </source>
</evidence>
<dbReference type="EMBL" id="QKWP01001169">
    <property type="protein sequence ID" value="RIB11142.1"/>
    <property type="molecule type" value="Genomic_DNA"/>
</dbReference>
<organism evidence="1 2">
    <name type="scientific">Gigaspora rosea</name>
    <dbReference type="NCBI Taxonomy" id="44941"/>
    <lineage>
        <taxon>Eukaryota</taxon>
        <taxon>Fungi</taxon>
        <taxon>Fungi incertae sedis</taxon>
        <taxon>Mucoromycota</taxon>
        <taxon>Glomeromycotina</taxon>
        <taxon>Glomeromycetes</taxon>
        <taxon>Diversisporales</taxon>
        <taxon>Gigasporaceae</taxon>
        <taxon>Gigaspora</taxon>
    </lineage>
</organism>
<dbReference type="AlphaFoldDB" id="A0A397ULL5"/>
<name>A0A397ULL5_9GLOM</name>
<gene>
    <name evidence="1" type="ORF">C2G38_2204240</name>
</gene>
<accession>A0A397ULL5</accession>
<sequence>MNPEIHEQKKFLRNITKDYIDLQDSNQENNVVEQILSKEELNIKLQGLLDQIKIQIQTLQGQLTLEEAYKNNEYTFLFKRATAIYKTINSNKSEVIVQRKYLSQIRKLVEFYIEESNLTEYWRTQEPQLSETEKAYLNRTLLALEGARNIQENDQATQIIFPNTGLTQATQDYLLQHHTQLILETSTTRRNPRTNNLEIIGTPIITEAIGILLQTAFGQYTKIILLLENYKSEIIKELTTLETPRLKEYYKTALISISVNQGILEEKIKEISIQNIEGEINNLMNEEQNKTLEELRKFRFNWKPISRPPKNRKAKRYPRNKDILESRELIQITDDIWNTINDLIDRINPTNNSRLGAILLTLEGAKSIAREFYPHTLEYDKQRPDRIPPHILTRTATLFPDLTGRELVKEQKKQRNIYNNFLDNTQAQIEGIKKRLLAESPEFCKIFEENPETEETEFYYGDYNNQFTILPFRFHHLILHHLEAIDNILYSEGARNKIYFEEEEKEIIIEELKEEYFKRTGRKIEEYGYCTIASDIKEIEPEYLEHEELYKKLDYLHSIIINNIGQYLIKRKETYDTVGELNIYNCYSDNRTWNKLTIARNIFKLQEQVYQPYLGHEIGIVAANKSYADIIENIILSIKGDQFHQKIESTIEKAYNYRPQYFSHLAITRRIKLKLKYIRPEYLFEQYHSFLVKPEDLGETNYIKKNKRKEPIEALYKNLEKLKSDLKAELFELALRYESKNNETLSIHNCYENKEYWEIVDTIRRINLTIEYQEQTYSPYYQAQPEKEKQERLQSSYIKFLEELYEKQVGIWIANQYVIVETYEELEKYHEQYWERESISVLEQPLQ</sequence>
<keyword evidence="2" id="KW-1185">Reference proteome</keyword>
<evidence type="ECO:0000313" key="1">
    <source>
        <dbReference type="EMBL" id="RIB11142.1"/>
    </source>
</evidence>
<dbReference type="Proteomes" id="UP000266673">
    <property type="component" value="Unassembled WGS sequence"/>
</dbReference>